<name>A0A3N4H2R9_9ACTN</name>
<accession>A0A3N4H2R9</accession>
<feature type="region of interest" description="Disordered" evidence="1">
    <location>
        <begin position="1"/>
        <end position="22"/>
    </location>
</feature>
<dbReference type="AlphaFoldDB" id="A0A3N4H2R9"/>
<dbReference type="EMBL" id="RKMH01000003">
    <property type="protein sequence ID" value="RPA65110.1"/>
    <property type="molecule type" value="Genomic_DNA"/>
</dbReference>
<gene>
    <name evidence="2" type="ORF">EF294_04310</name>
</gene>
<sequence length="92" mass="10253">MSMQFDGPRQRGQEPETPLAELPDWGLDIMRGLYGPDTIDAECARQRRTWTPLTPVDSIETGDPVRPLSPLEAELVAADALGALVLRVLRRR</sequence>
<evidence type="ECO:0000256" key="1">
    <source>
        <dbReference type="SAM" id="MobiDB-lite"/>
    </source>
</evidence>
<evidence type="ECO:0000313" key="3">
    <source>
        <dbReference type="Proteomes" id="UP000267536"/>
    </source>
</evidence>
<organism evidence="2 3">
    <name type="scientific">Gordonia oryzae</name>
    <dbReference type="NCBI Taxonomy" id="2487349"/>
    <lineage>
        <taxon>Bacteria</taxon>
        <taxon>Bacillati</taxon>
        <taxon>Actinomycetota</taxon>
        <taxon>Actinomycetes</taxon>
        <taxon>Mycobacteriales</taxon>
        <taxon>Gordoniaceae</taxon>
        <taxon>Gordonia</taxon>
    </lineage>
</organism>
<dbReference type="Proteomes" id="UP000267536">
    <property type="component" value="Unassembled WGS sequence"/>
</dbReference>
<reference evidence="2 3" key="1">
    <citation type="submission" date="2018-11" db="EMBL/GenBank/DDBJ databases">
        <title>Draft genome sequence of Gordonia sp. RS15-1S isolated from rice stems.</title>
        <authorList>
            <person name="Muangham S."/>
        </authorList>
    </citation>
    <scope>NUCLEOTIDE SEQUENCE [LARGE SCALE GENOMIC DNA]</scope>
    <source>
        <strain evidence="2 3">RS15-1S</strain>
    </source>
</reference>
<keyword evidence="3" id="KW-1185">Reference proteome</keyword>
<dbReference type="RefSeq" id="WP_123925978.1">
    <property type="nucleotide sequence ID" value="NZ_JBPSDP010000003.1"/>
</dbReference>
<evidence type="ECO:0000313" key="2">
    <source>
        <dbReference type="EMBL" id="RPA65110.1"/>
    </source>
</evidence>
<dbReference type="OrthoDB" id="4381415at2"/>
<comment type="caution">
    <text evidence="2">The sequence shown here is derived from an EMBL/GenBank/DDBJ whole genome shotgun (WGS) entry which is preliminary data.</text>
</comment>
<proteinExistence type="predicted"/>
<protein>
    <submittedName>
        <fullName evidence="2">Uncharacterized protein</fullName>
    </submittedName>
</protein>